<keyword evidence="4" id="KW-1185">Reference proteome</keyword>
<sequence>MPGPTTLADDLLAELFDALWIEDVAGFSSRGVLGAPDPDGTRDYALALGPGHLRARVRPDGWREGVRYAGAARVETARESRSLDAAGLLALALDALPGLAPAIRERTRDEMAGILDDLPDREAAADALVGQALAGDPIAWERIAAWRDRPFHPLARARQGFARADSLAYGAEAGRYFALSWCALARDRLGIAPGADPAGPAAAPLDAPQQALLAREMAARGPPPPPLAPPPPPRPARPP</sequence>
<evidence type="ECO:0000256" key="1">
    <source>
        <dbReference type="SAM" id="MobiDB-lite"/>
    </source>
</evidence>
<evidence type="ECO:0000313" key="4">
    <source>
        <dbReference type="Proteomes" id="UP000035947"/>
    </source>
</evidence>
<evidence type="ECO:0000313" key="3">
    <source>
        <dbReference type="EMBL" id="KMO10908.1"/>
    </source>
</evidence>
<dbReference type="InterPro" id="IPR007310">
    <property type="entry name" value="Aerobactin_biosyn_IucA/IucC_N"/>
</dbReference>
<dbReference type="Proteomes" id="UP000035947">
    <property type="component" value="Unassembled WGS sequence"/>
</dbReference>
<dbReference type="EMBL" id="JXOD01000345">
    <property type="protein sequence ID" value="KMO10908.1"/>
    <property type="molecule type" value="Genomic_DNA"/>
</dbReference>
<feature type="compositionally biased region" description="Pro residues" evidence="1">
    <location>
        <begin position="221"/>
        <end position="239"/>
    </location>
</feature>
<feature type="non-terminal residue" evidence="3">
    <location>
        <position position="239"/>
    </location>
</feature>
<reference evidence="3 4" key="1">
    <citation type="submission" date="2015-01" db="EMBL/GenBank/DDBJ databases">
        <title>Genome sequencing of Methylobacterium platani JCM14648 type strain.</title>
        <authorList>
            <person name="Chaudhry V."/>
            <person name="Patil P.B."/>
        </authorList>
    </citation>
    <scope>NUCLEOTIDE SEQUENCE [LARGE SCALE GENOMIC DNA]</scope>
    <source>
        <strain evidence="3 4">JCM 14648</strain>
    </source>
</reference>
<organism evidence="3 4">
    <name type="scientific">Methylobacterium platani JCM 14648</name>
    <dbReference type="NCBI Taxonomy" id="1295136"/>
    <lineage>
        <taxon>Bacteria</taxon>
        <taxon>Pseudomonadati</taxon>
        <taxon>Pseudomonadota</taxon>
        <taxon>Alphaproteobacteria</taxon>
        <taxon>Hyphomicrobiales</taxon>
        <taxon>Methylobacteriaceae</taxon>
        <taxon>Methylobacterium</taxon>
    </lineage>
</organism>
<protein>
    <recommendedName>
        <fullName evidence="2">Aerobactin siderophore biosynthesis IucA/IucC N-terminal domain-containing protein</fullName>
    </recommendedName>
</protein>
<feature type="domain" description="Aerobactin siderophore biosynthesis IucA/IucC N-terminal" evidence="2">
    <location>
        <begin position="139"/>
        <end position="217"/>
    </location>
</feature>
<feature type="region of interest" description="Disordered" evidence="1">
    <location>
        <begin position="195"/>
        <end position="239"/>
    </location>
</feature>
<dbReference type="RefSeq" id="WP_048437227.1">
    <property type="nucleotide sequence ID" value="NZ_JXOD01000345.1"/>
</dbReference>
<evidence type="ECO:0000259" key="2">
    <source>
        <dbReference type="Pfam" id="PF04183"/>
    </source>
</evidence>
<feature type="compositionally biased region" description="Low complexity" evidence="1">
    <location>
        <begin position="195"/>
        <end position="214"/>
    </location>
</feature>
<accession>A0ABR5GPQ1</accession>
<dbReference type="Pfam" id="PF04183">
    <property type="entry name" value="IucA_IucC"/>
    <property type="match status" value="1"/>
</dbReference>
<proteinExistence type="predicted"/>
<name>A0ABR5GPQ1_9HYPH</name>
<comment type="caution">
    <text evidence="3">The sequence shown here is derived from an EMBL/GenBank/DDBJ whole genome shotgun (WGS) entry which is preliminary data.</text>
</comment>
<gene>
    <name evidence="3" type="ORF">SQ03_28810</name>
</gene>